<sequence>MVFGDRPKNANGKNPRTAAKAETANFGTKEDALDGRAVAATVVSSVAVPVSVVFVVVVVVTDVVPVVVAVVVAAVVAGIVVPDVDVGVVVVVVVESSGVDDGGSVVDVDVLSDGASFCLAS</sequence>
<evidence type="ECO:0000313" key="3">
    <source>
        <dbReference type="EMBL" id="CDI85904.1"/>
    </source>
</evidence>
<reference evidence="3" key="1">
    <citation type="submission" date="2013-10" db="EMBL/GenBank/DDBJ databases">
        <title>Genomic analysis of the causative agents of coccidiosis in chickens.</title>
        <authorList>
            <person name="Reid A.J."/>
            <person name="Blake D."/>
            <person name="Billington K."/>
            <person name="Browne H."/>
            <person name="Dunn M."/>
            <person name="Hung S."/>
            <person name="Kawahara F."/>
            <person name="Miranda-Saavedra D."/>
            <person name="Mourier T."/>
            <person name="Nagra H."/>
            <person name="Otto T.D."/>
            <person name="Rawlings N."/>
            <person name="Sanchez A."/>
            <person name="Sanders M."/>
            <person name="Subramaniam C."/>
            <person name="Tay Y."/>
            <person name="Dear P."/>
            <person name="Doerig C."/>
            <person name="Gruber A."/>
            <person name="Parkinson J."/>
            <person name="Shirley M."/>
            <person name="Wan K.L."/>
            <person name="Berriman M."/>
            <person name="Tomley F."/>
            <person name="Pain A."/>
        </authorList>
    </citation>
    <scope>NUCLEOTIDE SEQUENCE [LARGE SCALE GENOMIC DNA]</scope>
    <source>
        <strain evidence="3">Houghton</strain>
    </source>
</reference>
<keyword evidence="2" id="KW-0812">Transmembrane</keyword>
<keyword evidence="4" id="KW-1185">Reference proteome</keyword>
<protein>
    <submittedName>
        <fullName evidence="3">Uncharacterized protein</fullName>
    </submittedName>
</protein>
<organism evidence="3 4">
    <name type="scientific">Eimeria praecox</name>
    <dbReference type="NCBI Taxonomy" id="51316"/>
    <lineage>
        <taxon>Eukaryota</taxon>
        <taxon>Sar</taxon>
        <taxon>Alveolata</taxon>
        <taxon>Apicomplexa</taxon>
        <taxon>Conoidasida</taxon>
        <taxon>Coccidia</taxon>
        <taxon>Eucoccidiorida</taxon>
        <taxon>Eimeriorina</taxon>
        <taxon>Eimeriidae</taxon>
        <taxon>Eimeria</taxon>
    </lineage>
</organism>
<keyword evidence="2" id="KW-1133">Transmembrane helix</keyword>
<dbReference type="Proteomes" id="UP000018201">
    <property type="component" value="Unassembled WGS sequence"/>
</dbReference>
<dbReference type="EMBL" id="HG694493">
    <property type="protein sequence ID" value="CDI85904.1"/>
    <property type="molecule type" value="Genomic_DNA"/>
</dbReference>
<feature type="region of interest" description="Disordered" evidence="1">
    <location>
        <begin position="1"/>
        <end position="21"/>
    </location>
</feature>
<evidence type="ECO:0000256" key="2">
    <source>
        <dbReference type="SAM" id="Phobius"/>
    </source>
</evidence>
<name>U6H5A1_9EIME</name>
<feature type="transmembrane region" description="Helical" evidence="2">
    <location>
        <begin position="66"/>
        <end position="94"/>
    </location>
</feature>
<dbReference type="AlphaFoldDB" id="U6H5A1"/>
<feature type="transmembrane region" description="Helical" evidence="2">
    <location>
        <begin position="37"/>
        <end position="60"/>
    </location>
</feature>
<keyword evidence="2" id="KW-0472">Membrane</keyword>
<accession>U6H5A1</accession>
<evidence type="ECO:0000313" key="4">
    <source>
        <dbReference type="Proteomes" id="UP000018201"/>
    </source>
</evidence>
<reference evidence="3" key="2">
    <citation type="submission" date="2013-10" db="EMBL/GenBank/DDBJ databases">
        <authorList>
            <person name="Aslett M."/>
        </authorList>
    </citation>
    <scope>NUCLEOTIDE SEQUENCE [LARGE SCALE GENOMIC DNA]</scope>
    <source>
        <strain evidence="3">Houghton</strain>
    </source>
</reference>
<dbReference type="VEuPathDB" id="ToxoDB:EPH_0064340"/>
<evidence type="ECO:0000256" key="1">
    <source>
        <dbReference type="SAM" id="MobiDB-lite"/>
    </source>
</evidence>
<proteinExistence type="predicted"/>
<gene>
    <name evidence="3" type="ORF">EPH_0064340</name>
</gene>